<evidence type="ECO:0000256" key="1">
    <source>
        <dbReference type="ARBA" id="ARBA00004365"/>
    </source>
</evidence>
<dbReference type="PANTHER" id="PTHR42792:SF1">
    <property type="entry name" value="FLAGELLAR HOOK-ASSOCIATED PROTEIN 3"/>
    <property type="match status" value="1"/>
</dbReference>
<feature type="domain" description="Flagellin N-terminal" evidence="4">
    <location>
        <begin position="3"/>
        <end position="139"/>
    </location>
</feature>
<name>A0A1H3FUB4_9ACTN</name>
<dbReference type="AlphaFoldDB" id="A0A1H3FUB4"/>
<organism evidence="6 7">
    <name type="scientific">Geodermatophilus africanus</name>
    <dbReference type="NCBI Taxonomy" id="1137993"/>
    <lineage>
        <taxon>Bacteria</taxon>
        <taxon>Bacillati</taxon>
        <taxon>Actinomycetota</taxon>
        <taxon>Actinomycetes</taxon>
        <taxon>Geodermatophilales</taxon>
        <taxon>Geodermatophilaceae</taxon>
        <taxon>Geodermatophilus</taxon>
    </lineage>
</organism>
<dbReference type="EMBL" id="FNOT01000004">
    <property type="protein sequence ID" value="SDX93744.1"/>
    <property type="molecule type" value="Genomic_DNA"/>
</dbReference>
<dbReference type="PANTHER" id="PTHR42792">
    <property type="entry name" value="FLAGELLIN"/>
    <property type="match status" value="1"/>
</dbReference>
<dbReference type="Pfam" id="PF00669">
    <property type="entry name" value="Flagellin_N"/>
    <property type="match status" value="1"/>
</dbReference>
<accession>A0A1H3FUB4</accession>
<dbReference type="Proteomes" id="UP000198921">
    <property type="component" value="Unassembled WGS sequence"/>
</dbReference>
<evidence type="ECO:0000256" key="2">
    <source>
        <dbReference type="ARBA" id="ARBA00005709"/>
    </source>
</evidence>
<dbReference type="GO" id="GO:0071973">
    <property type="term" value="P:bacterial-type flagellum-dependent cell motility"/>
    <property type="evidence" value="ECO:0007669"/>
    <property type="project" value="InterPro"/>
</dbReference>
<evidence type="ECO:0000313" key="7">
    <source>
        <dbReference type="Proteomes" id="UP000198921"/>
    </source>
</evidence>
<evidence type="ECO:0000259" key="5">
    <source>
        <dbReference type="Pfam" id="PF00700"/>
    </source>
</evidence>
<reference evidence="7" key="1">
    <citation type="submission" date="2016-10" db="EMBL/GenBank/DDBJ databases">
        <authorList>
            <person name="Varghese N."/>
            <person name="Submissions S."/>
        </authorList>
    </citation>
    <scope>NUCLEOTIDE SEQUENCE [LARGE SCALE GENOMIC DNA]</scope>
    <source>
        <strain evidence="7">DSM 45422</strain>
    </source>
</reference>
<dbReference type="OrthoDB" id="9758307at2"/>
<dbReference type="Pfam" id="PF00700">
    <property type="entry name" value="Flagellin_C"/>
    <property type="match status" value="1"/>
</dbReference>
<dbReference type="RefSeq" id="WP_091153316.1">
    <property type="nucleotide sequence ID" value="NZ_FNOT01000004.1"/>
</dbReference>
<keyword evidence="6" id="KW-0966">Cell projection</keyword>
<dbReference type="SUPFAM" id="SSF64518">
    <property type="entry name" value="Phase 1 flagellin"/>
    <property type="match status" value="1"/>
</dbReference>
<evidence type="ECO:0000259" key="4">
    <source>
        <dbReference type="Pfam" id="PF00669"/>
    </source>
</evidence>
<comment type="subcellular location">
    <subcellularLocation>
        <location evidence="1">Bacterial flagellum</location>
    </subcellularLocation>
</comment>
<feature type="domain" description="Flagellin C-terminal" evidence="5">
    <location>
        <begin position="215"/>
        <end position="297"/>
    </location>
</feature>
<evidence type="ECO:0000313" key="6">
    <source>
        <dbReference type="EMBL" id="SDX93744.1"/>
    </source>
</evidence>
<keyword evidence="6" id="KW-0969">Cilium</keyword>
<protein>
    <submittedName>
        <fullName evidence="6">Flagellar hook-associated protein 3 FlgL</fullName>
    </submittedName>
</protein>
<proteinExistence type="inferred from homology"/>
<sequence>MRITHRAVTQTALLGLNNNLSSVAKLQQQLTSGKLISAPSDSPTGANKALQIRQDQSAVQQFAKNTTDGQSWLDATDTALTTAIGQVQRVRALTVQALNDGAVSTDAQRAIAVEVAALRESLLGVANSSINDRALFGGVTQGSSAYASDGTYVGAPPVGEGITRRVSNADRIRIDVTGPEAFGPASPGGLDLFALVGKIATDVETAPGSLSGDLEALDVALDRLLGATASVGARSARMEAAGQVNTDLQLTLASQLVNVEDIDLAKTIMELNQTEVGYKAALQATAQVIQPTLVDFLA</sequence>
<dbReference type="InterPro" id="IPR001029">
    <property type="entry name" value="Flagellin_N"/>
</dbReference>
<dbReference type="NCBIfam" id="TIGR02550">
    <property type="entry name" value="flagell_flgL"/>
    <property type="match status" value="1"/>
</dbReference>
<dbReference type="InterPro" id="IPR013384">
    <property type="entry name" value="Flagell_FlgL"/>
</dbReference>
<evidence type="ECO:0000256" key="3">
    <source>
        <dbReference type="ARBA" id="ARBA00023143"/>
    </source>
</evidence>
<keyword evidence="7" id="KW-1185">Reference proteome</keyword>
<dbReference type="GO" id="GO:0005198">
    <property type="term" value="F:structural molecule activity"/>
    <property type="evidence" value="ECO:0007669"/>
    <property type="project" value="InterPro"/>
</dbReference>
<dbReference type="Gene3D" id="1.20.1330.10">
    <property type="entry name" value="f41 fragment of flagellin, N-terminal domain"/>
    <property type="match status" value="1"/>
</dbReference>
<keyword evidence="6" id="KW-0282">Flagellum</keyword>
<dbReference type="InterPro" id="IPR001492">
    <property type="entry name" value="Flagellin"/>
</dbReference>
<gene>
    <name evidence="6" type="ORF">SAMN05660209_01583</name>
</gene>
<keyword evidence="3" id="KW-0975">Bacterial flagellum</keyword>
<dbReference type="GO" id="GO:0009424">
    <property type="term" value="C:bacterial-type flagellum hook"/>
    <property type="evidence" value="ECO:0007669"/>
    <property type="project" value="InterPro"/>
</dbReference>
<dbReference type="InterPro" id="IPR046358">
    <property type="entry name" value="Flagellin_C"/>
</dbReference>
<comment type="similarity">
    <text evidence="2">Belongs to the bacterial flagellin family.</text>
</comment>
<dbReference type="STRING" id="1137993.SAMN05660209_01583"/>